<sequence>MIQDRKKNTFLKRLYPSTKLYLCLALTLSVILFANNWYSLGVFLAGLALIIYEKFYLEFKIIAVTLTLMFISMFLINGTLFPGNDYTKAPVFVLPLLNIKFYEEGLMRSVAVYRRIAPLMCTLFLLFRSMNMTDLGVAMNQGGLSYRASFVFINVFQIIPVLSKEMTQITDAQRSRGLEMEGNILTRVKAFAPIIIPVVCNSIMKVQNQAIALTTKGFSSEGKKSIYRELKKGAADYVLIAASVLLTLGSIVYRIVGNRL</sequence>
<dbReference type="InterPro" id="IPR003339">
    <property type="entry name" value="ABC/ECF_trnsptr_transmembrane"/>
</dbReference>
<keyword evidence="4 6" id="KW-1133">Transmembrane helix</keyword>
<evidence type="ECO:0000256" key="4">
    <source>
        <dbReference type="ARBA" id="ARBA00022989"/>
    </source>
</evidence>
<accession>A0A644X7E4</accession>
<reference evidence="7" key="1">
    <citation type="submission" date="2019-08" db="EMBL/GenBank/DDBJ databases">
        <authorList>
            <person name="Kucharzyk K."/>
            <person name="Murdoch R.W."/>
            <person name="Higgins S."/>
            <person name="Loffler F."/>
        </authorList>
    </citation>
    <scope>NUCLEOTIDE SEQUENCE</scope>
</reference>
<proteinExistence type="predicted"/>
<evidence type="ECO:0000256" key="3">
    <source>
        <dbReference type="ARBA" id="ARBA00022692"/>
    </source>
</evidence>
<keyword evidence="3 6" id="KW-0812">Transmembrane</keyword>
<comment type="caution">
    <text evidence="7">The sequence shown here is derived from an EMBL/GenBank/DDBJ whole genome shotgun (WGS) entry which is preliminary data.</text>
</comment>
<evidence type="ECO:0000256" key="6">
    <source>
        <dbReference type="SAM" id="Phobius"/>
    </source>
</evidence>
<protein>
    <submittedName>
        <fullName evidence="7">Energy-coupling factor transporter transmembrane protein EcfT</fullName>
    </submittedName>
</protein>
<evidence type="ECO:0000313" key="7">
    <source>
        <dbReference type="EMBL" id="MPM12092.1"/>
    </source>
</evidence>
<keyword evidence="2" id="KW-1003">Cell membrane</keyword>
<comment type="subcellular location">
    <subcellularLocation>
        <location evidence="1">Membrane</location>
        <topology evidence="1">Multi-pass membrane protein</topology>
    </subcellularLocation>
</comment>
<dbReference type="CDD" id="cd16914">
    <property type="entry name" value="EcfT"/>
    <property type="match status" value="1"/>
</dbReference>
<dbReference type="Pfam" id="PF02361">
    <property type="entry name" value="CbiQ"/>
    <property type="match status" value="1"/>
</dbReference>
<dbReference type="PANTHER" id="PTHR34857:SF2">
    <property type="entry name" value="SLL0384 PROTEIN"/>
    <property type="match status" value="1"/>
</dbReference>
<dbReference type="EMBL" id="VSSQ01001920">
    <property type="protein sequence ID" value="MPM12092.1"/>
    <property type="molecule type" value="Genomic_DNA"/>
</dbReference>
<name>A0A644X7E4_9ZZZZ</name>
<gene>
    <name evidence="7" type="primary">ecfT_22</name>
    <name evidence="7" type="ORF">SDC9_58443</name>
</gene>
<keyword evidence="5 6" id="KW-0472">Membrane</keyword>
<dbReference type="InterPro" id="IPR051611">
    <property type="entry name" value="ECF_transporter_component"/>
</dbReference>
<feature type="transmembrane region" description="Helical" evidence="6">
    <location>
        <begin position="20"/>
        <end position="51"/>
    </location>
</feature>
<evidence type="ECO:0000256" key="5">
    <source>
        <dbReference type="ARBA" id="ARBA00023136"/>
    </source>
</evidence>
<feature type="transmembrane region" description="Helical" evidence="6">
    <location>
        <begin position="57"/>
        <end position="76"/>
    </location>
</feature>
<organism evidence="7">
    <name type="scientific">bioreactor metagenome</name>
    <dbReference type="NCBI Taxonomy" id="1076179"/>
    <lineage>
        <taxon>unclassified sequences</taxon>
        <taxon>metagenomes</taxon>
        <taxon>ecological metagenomes</taxon>
    </lineage>
</organism>
<feature type="transmembrane region" description="Helical" evidence="6">
    <location>
        <begin position="237"/>
        <end position="256"/>
    </location>
</feature>
<dbReference type="AlphaFoldDB" id="A0A644X7E4"/>
<dbReference type="PANTHER" id="PTHR34857">
    <property type="entry name" value="SLL0384 PROTEIN"/>
    <property type="match status" value="1"/>
</dbReference>
<evidence type="ECO:0000256" key="2">
    <source>
        <dbReference type="ARBA" id="ARBA00022475"/>
    </source>
</evidence>
<dbReference type="GO" id="GO:0005886">
    <property type="term" value="C:plasma membrane"/>
    <property type="evidence" value="ECO:0007669"/>
    <property type="project" value="UniProtKB-ARBA"/>
</dbReference>
<evidence type="ECO:0000256" key="1">
    <source>
        <dbReference type="ARBA" id="ARBA00004141"/>
    </source>
</evidence>